<dbReference type="PROSITE" id="PS50056">
    <property type="entry name" value="TYR_PHOSPHATASE_2"/>
    <property type="match status" value="1"/>
</dbReference>
<dbReference type="SUPFAM" id="SSF52799">
    <property type="entry name" value="(Phosphotyrosine protein) phosphatases II"/>
    <property type="match status" value="1"/>
</dbReference>
<dbReference type="PANTHER" id="PTHR31126">
    <property type="entry name" value="TYROSINE-PROTEIN PHOSPHATASE"/>
    <property type="match status" value="1"/>
</dbReference>
<proteinExistence type="inferred from homology"/>
<feature type="domain" description="Tyrosine specific protein phosphatases" evidence="2">
    <location>
        <begin position="107"/>
        <end position="143"/>
    </location>
</feature>
<dbReference type="Gene3D" id="3.90.190.10">
    <property type="entry name" value="Protein tyrosine phosphatase superfamily"/>
    <property type="match status" value="1"/>
</dbReference>
<name>A0ABT4BG72_9ACTN</name>
<reference evidence="3" key="1">
    <citation type="submission" date="2022-11" db="EMBL/GenBank/DDBJ databases">
        <authorList>
            <person name="Somphong A."/>
            <person name="Phongsopitanun W."/>
        </authorList>
    </citation>
    <scope>NUCLEOTIDE SEQUENCE</scope>
    <source>
        <strain evidence="3">Pm04-4</strain>
    </source>
</reference>
<organism evidence="3 4">
    <name type="scientific">Paractinoplanes pyxinae</name>
    <dbReference type="NCBI Taxonomy" id="2997416"/>
    <lineage>
        <taxon>Bacteria</taxon>
        <taxon>Bacillati</taxon>
        <taxon>Actinomycetota</taxon>
        <taxon>Actinomycetes</taxon>
        <taxon>Micromonosporales</taxon>
        <taxon>Micromonosporaceae</taxon>
        <taxon>Paractinoplanes</taxon>
    </lineage>
</organism>
<dbReference type="RefSeq" id="WP_267570160.1">
    <property type="nucleotide sequence ID" value="NZ_JAPNTZ010000027.1"/>
</dbReference>
<protein>
    <submittedName>
        <fullName evidence="3">Tyrosine-protein phosphatase</fullName>
    </submittedName>
</protein>
<accession>A0ABT4BG72</accession>
<dbReference type="EMBL" id="JAPNTZ010000027">
    <property type="protein sequence ID" value="MCY1145541.1"/>
    <property type="molecule type" value="Genomic_DNA"/>
</dbReference>
<dbReference type="PANTHER" id="PTHR31126:SF1">
    <property type="entry name" value="TYROSINE SPECIFIC PROTEIN PHOSPHATASES DOMAIN-CONTAINING PROTEIN"/>
    <property type="match status" value="1"/>
</dbReference>
<sequence>MPRLRWPDLRNARDLGGLATAGGGRIRERALIRTDNHGRLDADGIAAVRAYGVSRVVDLRWEWEAARYPSPLAGDERYRLVPACFDLTGDEDIPADSYRLMLDASRERMAAALTAIAEAPPGGVVVHCHGGRDRTGVVVALALRLAGVPAEAVAGDYALTEASPAATMANTLAHLDAKYGGAEEYLIGSGLAQAHLTAIRSRLT</sequence>
<dbReference type="InterPro" id="IPR029021">
    <property type="entry name" value="Prot-tyrosine_phosphatase-like"/>
</dbReference>
<dbReference type="InterPro" id="IPR026893">
    <property type="entry name" value="Tyr/Ser_Pase_IphP-type"/>
</dbReference>
<evidence type="ECO:0000313" key="3">
    <source>
        <dbReference type="EMBL" id="MCY1145541.1"/>
    </source>
</evidence>
<dbReference type="Proteomes" id="UP001151002">
    <property type="component" value="Unassembled WGS sequence"/>
</dbReference>
<dbReference type="InterPro" id="IPR016130">
    <property type="entry name" value="Tyr_Pase_AS"/>
</dbReference>
<evidence type="ECO:0000259" key="2">
    <source>
        <dbReference type="PROSITE" id="PS50056"/>
    </source>
</evidence>
<evidence type="ECO:0000313" key="4">
    <source>
        <dbReference type="Proteomes" id="UP001151002"/>
    </source>
</evidence>
<keyword evidence="4" id="KW-1185">Reference proteome</keyword>
<evidence type="ECO:0000256" key="1">
    <source>
        <dbReference type="ARBA" id="ARBA00009580"/>
    </source>
</evidence>
<comment type="caution">
    <text evidence="3">The sequence shown here is derived from an EMBL/GenBank/DDBJ whole genome shotgun (WGS) entry which is preliminary data.</text>
</comment>
<dbReference type="PROSITE" id="PS00383">
    <property type="entry name" value="TYR_PHOSPHATASE_1"/>
    <property type="match status" value="1"/>
</dbReference>
<gene>
    <name evidence="3" type="ORF">OWR29_46705</name>
</gene>
<dbReference type="InterPro" id="IPR000387">
    <property type="entry name" value="Tyr_Pase_dom"/>
</dbReference>
<dbReference type="Pfam" id="PF13350">
    <property type="entry name" value="Y_phosphatase3"/>
    <property type="match status" value="1"/>
</dbReference>
<comment type="similarity">
    <text evidence="1">Belongs to the protein-tyrosine phosphatase family.</text>
</comment>